<comment type="caution">
    <text evidence="2">The sequence shown here is derived from an EMBL/GenBank/DDBJ whole genome shotgun (WGS) entry which is preliminary data.</text>
</comment>
<evidence type="ECO:0000313" key="2">
    <source>
        <dbReference type="EMBL" id="KAJ4437373.1"/>
    </source>
</evidence>
<dbReference type="Proteomes" id="UP001148838">
    <property type="component" value="Unassembled WGS sequence"/>
</dbReference>
<accession>A0ABQ8SU35</accession>
<organism evidence="2 3">
    <name type="scientific">Periplaneta americana</name>
    <name type="common">American cockroach</name>
    <name type="synonym">Blatta americana</name>
    <dbReference type="NCBI Taxonomy" id="6978"/>
    <lineage>
        <taxon>Eukaryota</taxon>
        <taxon>Metazoa</taxon>
        <taxon>Ecdysozoa</taxon>
        <taxon>Arthropoda</taxon>
        <taxon>Hexapoda</taxon>
        <taxon>Insecta</taxon>
        <taxon>Pterygota</taxon>
        <taxon>Neoptera</taxon>
        <taxon>Polyneoptera</taxon>
        <taxon>Dictyoptera</taxon>
        <taxon>Blattodea</taxon>
        <taxon>Blattoidea</taxon>
        <taxon>Blattidae</taxon>
        <taxon>Blattinae</taxon>
        <taxon>Periplaneta</taxon>
    </lineage>
</organism>
<reference evidence="2 3" key="1">
    <citation type="journal article" date="2022" name="Allergy">
        <title>Genome assembly and annotation of Periplaneta americana reveal a comprehensive cockroach allergen profile.</title>
        <authorList>
            <person name="Wang L."/>
            <person name="Xiong Q."/>
            <person name="Saelim N."/>
            <person name="Wang L."/>
            <person name="Nong W."/>
            <person name="Wan A.T."/>
            <person name="Shi M."/>
            <person name="Liu X."/>
            <person name="Cao Q."/>
            <person name="Hui J.H.L."/>
            <person name="Sookrung N."/>
            <person name="Leung T.F."/>
            <person name="Tungtrongchitr A."/>
            <person name="Tsui S.K.W."/>
        </authorList>
    </citation>
    <scope>NUCLEOTIDE SEQUENCE [LARGE SCALE GENOMIC DNA]</scope>
    <source>
        <strain evidence="2">PWHHKU_190912</strain>
    </source>
</reference>
<evidence type="ECO:0000313" key="3">
    <source>
        <dbReference type="Proteomes" id="UP001148838"/>
    </source>
</evidence>
<evidence type="ECO:0000256" key="1">
    <source>
        <dbReference type="SAM" id="Phobius"/>
    </source>
</evidence>
<feature type="transmembrane region" description="Helical" evidence="1">
    <location>
        <begin position="206"/>
        <end position="225"/>
    </location>
</feature>
<keyword evidence="1" id="KW-1133">Transmembrane helix</keyword>
<keyword evidence="1" id="KW-0472">Membrane</keyword>
<keyword evidence="1" id="KW-0812">Transmembrane</keyword>
<name>A0ABQ8SU35_PERAM</name>
<gene>
    <name evidence="2" type="ORF">ANN_17515</name>
</gene>
<keyword evidence="3" id="KW-1185">Reference proteome</keyword>
<dbReference type="EMBL" id="JAJSOF020000021">
    <property type="protein sequence ID" value="KAJ4437373.1"/>
    <property type="molecule type" value="Genomic_DNA"/>
</dbReference>
<feature type="transmembrane region" description="Helical" evidence="1">
    <location>
        <begin position="175"/>
        <end position="194"/>
    </location>
</feature>
<proteinExistence type="predicted"/>
<protein>
    <submittedName>
        <fullName evidence="2">Uncharacterized protein</fullName>
    </submittedName>
</protein>
<sequence>MAGLCEGGNEPSGSLKAICNNRWRSVKSVCYHNLFRTVFCAGKSYAGYLLSSIAYGNIPQHKSKCSVSMLTVQVNKYFTFLPLLALPYVSNKFLHEILRIWEKLRRIYYVLPENGPWGYEPYYSFLHFHNKTTIDIFAYLQIIRKSEDFFVYFYKIRLFNLDYRKKLSGDKSGERAAHCMWIVASTVVVVCLHVKTANTRHVRTSVVFRFVYHVIPSPFLHFVIIP</sequence>